<reference evidence="2" key="1">
    <citation type="submission" date="2021-01" db="EMBL/GenBank/DDBJ databases">
        <authorList>
            <person name="Corre E."/>
            <person name="Pelletier E."/>
            <person name="Niang G."/>
            <person name="Scheremetjew M."/>
            <person name="Finn R."/>
            <person name="Kale V."/>
            <person name="Holt S."/>
            <person name="Cochrane G."/>
            <person name="Meng A."/>
            <person name="Brown T."/>
            <person name="Cohen L."/>
        </authorList>
    </citation>
    <scope>NUCLEOTIDE SEQUENCE</scope>
    <source>
        <strain evidence="2">PLY429</strain>
    </source>
</reference>
<dbReference type="PANTHER" id="PTHR35750:SF1">
    <property type="entry name" value="PHOSPHOLIPID HYDROPEROXIDE GLUTATHIONE PEROXIDASE"/>
    <property type="match status" value="1"/>
</dbReference>
<protein>
    <submittedName>
        <fullName evidence="2">Uncharacterized protein</fullName>
    </submittedName>
</protein>
<proteinExistence type="predicted"/>
<dbReference type="AlphaFoldDB" id="A0A7S1X0M7"/>
<evidence type="ECO:0000313" key="2">
    <source>
        <dbReference type="EMBL" id="CAD9201196.1"/>
    </source>
</evidence>
<feature type="region of interest" description="Disordered" evidence="1">
    <location>
        <begin position="22"/>
        <end position="45"/>
    </location>
</feature>
<sequence>MNVLRGVKNFFFSSSCKDANEVDRADSSAAAGTSQAGQPGVKGSRVKRVAVKREPLLLDPSEVSDTIGVQGLSWYAERLRQDADGDVAMEFMELERPPEANKAGAKAEVQIGEPIAKEIIGLDEGRVVHN</sequence>
<dbReference type="PANTHER" id="PTHR35750">
    <property type="entry name" value="PHOSPHOLIPID HYDROPEROXIDE GLUTATHIONE PEROXIDASE"/>
    <property type="match status" value="1"/>
</dbReference>
<evidence type="ECO:0000256" key="1">
    <source>
        <dbReference type="SAM" id="MobiDB-lite"/>
    </source>
</evidence>
<feature type="compositionally biased region" description="Low complexity" evidence="1">
    <location>
        <begin position="27"/>
        <end position="39"/>
    </location>
</feature>
<name>A0A7S1X0M7_9CHLO</name>
<organism evidence="2">
    <name type="scientific">Tetraselmis chuii</name>
    <dbReference type="NCBI Taxonomy" id="63592"/>
    <lineage>
        <taxon>Eukaryota</taxon>
        <taxon>Viridiplantae</taxon>
        <taxon>Chlorophyta</taxon>
        <taxon>core chlorophytes</taxon>
        <taxon>Chlorodendrophyceae</taxon>
        <taxon>Chlorodendrales</taxon>
        <taxon>Chlorodendraceae</taxon>
        <taxon>Tetraselmis</taxon>
    </lineage>
</organism>
<accession>A0A7S1X0M7</accession>
<dbReference type="EMBL" id="HBGG01006943">
    <property type="protein sequence ID" value="CAD9201196.1"/>
    <property type="molecule type" value="Transcribed_RNA"/>
</dbReference>
<gene>
    <name evidence="2" type="ORF">TCHU04912_LOCUS3429</name>
</gene>